<dbReference type="PANTHER" id="PTHR10662">
    <property type="entry name" value="NUCLEAR RNA EXPORT FACTOR"/>
    <property type="match status" value="1"/>
</dbReference>
<dbReference type="Pfam" id="PF22602">
    <property type="entry name" value="NXF_NTF2"/>
    <property type="match status" value="1"/>
</dbReference>
<dbReference type="PROSITE" id="PS50177">
    <property type="entry name" value="NTF2_DOMAIN"/>
    <property type="match status" value="1"/>
</dbReference>
<dbReference type="InterPro" id="IPR032675">
    <property type="entry name" value="LRR_dom_sf"/>
</dbReference>
<dbReference type="GO" id="GO:0003723">
    <property type="term" value="F:RNA binding"/>
    <property type="evidence" value="ECO:0007669"/>
    <property type="project" value="TreeGrafter"/>
</dbReference>
<dbReference type="RefSeq" id="XP_030888723.1">
    <property type="nucleotide sequence ID" value="XM_031032863.1"/>
</dbReference>
<dbReference type="Pfam" id="PF24048">
    <property type="entry name" value="LRR_NXF1-5"/>
    <property type="match status" value="1"/>
</dbReference>
<keyword evidence="4" id="KW-0509">mRNA transport</keyword>
<dbReference type="SUPFAM" id="SSF52058">
    <property type="entry name" value="L domain-like"/>
    <property type="match status" value="1"/>
</dbReference>
<protein>
    <submittedName>
        <fullName evidence="9">Nuclear RNA export factor 3-like</fullName>
    </submittedName>
</protein>
<keyword evidence="8" id="KW-1185">Reference proteome</keyword>
<evidence type="ECO:0000259" key="7">
    <source>
        <dbReference type="PROSITE" id="PS50177"/>
    </source>
</evidence>
<dbReference type="Proteomes" id="UP000245341">
    <property type="component" value="Unplaced"/>
</dbReference>
<proteinExistence type="inferred from homology"/>
<keyword evidence="5" id="KW-0539">Nucleus</keyword>
<dbReference type="GO" id="GO:0016973">
    <property type="term" value="P:poly(A)+ mRNA export from nucleus"/>
    <property type="evidence" value="ECO:0007669"/>
    <property type="project" value="TreeGrafter"/>
</dbReference>
<evidence type="ECO:0000313" key="9">
    <source>
        <dbReference type="RefSeq" id="XP_030888723.1"/>
    </source>
</evidence>
<sequence length="251" mass="27515">MAASLQTHEKNMPELLPSNPSTKTPCQLDGLSNTMQNAASIKSLNPSNSEVKSAGELDEGKSLQPEEMSADRSPLCTTFPDKSTNISSILELFPKLLTLDSQESPSPTSIGTAAHKRLPTCKGSFFGSDALKSLILQFLQQYYLIYDSGDRQGLFGAYHNEACFSLAIPFNPEESAPSSLCEYFKESRNMKKLKDASLRVQPLKHTKRDIVGSLCVLPKTQHDLSSFNVDMWFQTVSTGFLPQAAPESRGS</sequence>
<dbReference type="KEGG" id="lww:102735683"/>
<evidence type="ECO:0000256" key="5">
    <source>
        <dbReference type="ARBA" id="ARBA00023242"/>
    </source>
</evidence>
<dbReference type="SUPFAM" id="SSF54427">
    <property type="entry name" value="NTF2-like"/>
    <property type="match status" value="1"/>
</dbReference>
<dbReference type="InterPro" id="IPR018222">
    <property type="entry name" value="Nuclear_transport_factor_2_euk"/>
</dbReference>
<gene>
    <name evidence="9" type="primary">LOC102735683</name>
</gene>
<dbReference type="PANTHER" id="PTHR10662:SF12">
    <property type="entry name" value="NUCLEAR RNA EXPORT FACTOR 3"/>
    <property type="match status" value="1"/>
</dbReference>
<dbReference type="GO" id="GO:0005634">
    <property type="term" value="C:nucleus"/>
    <property type="evidence" value="ECO:0007669"/>
    <property type="project" value="UniProtKB-SubCell"/>
</dbReference>
<feature type="compositionally biased region" description="Polar residues" evidence="6">
    <location>
        <begin position="18"/>
        <end position="51"/>
    </location>
</feature>
<dbReference type="InterPro" id="IPR002075">
    <property type="entry name" value="NTF2_dom"/>
</dbReference>
<dbReference type="GeneID" id="102735683"/>
<dbReference type="OrthoDB" id="9805997at2759"/>
<keyword evidence="3" id="KW-0813">Transport</keyword>
<dbReference type="InterPro" id="IPR032710">
    <property type="entry name" value="NTF2-like_dom_sf"/>
</dbReference>
<evidence type="ECO:0000256" key="4">
    <source>
        <dbReference type="ARBA" id="ARBA00022816"/>
    </source>
</evidence>
<evidence type="ECO:0000256" key="3">
    <source>
        <dbReference type="ARBA" id="ARBA00022448"/>
    </source>
</evidence>
<dbReference type="FunFam" id="3.10.450.50:FF:000004">
    <property type="entry name" value="Nuclear RNA export factor 1"/>
    <property type="match status" value="1"/>
</dbReference>
<reference evidence="9" key="1">
    <citation type="submission" date="2025-08" db="UniProtKB">
        <authorList>
            <consortium name="RefSeq"/>
        </authorList>
    </citation>
    <scope>IDENTIFICATION</scope>
    <source>
        <tissue evidence="9">Liver</tissue>
    </source>
</reference>
<accession>A0A7F8R7T1</accession>
<feature type="region of interest" description="Disordered" evidence="6">
    <location>
        <begin position="1"/>
        <end position="56"/>
    </location>
</feature>
<comment type="similarity">
    <text evidence="2">Belongs to the NXF family.</text>
</comment>
<evidence type="ECO:0000256" key="6">
    <source>
        <dbReference type="SAM" id="MobiDB-lite"/>
    </source>
</evidence>
<dbReference type="Gene3D" id="3.80.10.10">
    <property type="entry name" value="Ribonuclease Inhibitor"/>
    <property type="match status" value="1"/>
</dbReference>
<comment type="subcellular location">
    <subcellularLocation>
        <location evidence="1">Nucleus</location>
    </subcellularLocation>
</comment>
<name>A0A7F8R7T1_LEPWE</name>
<dbReference type="AlphaFoldDB" id="A0A7F8R7T1"/>
<dbReference type="InterPro" id="IPR030217">
    <property type="entry name" value="NXF_fam"/>
</dbReference>
<evidence type="ECO:0000256" key="2">
    <source>
        <dbReference type="ARBA" id="ARBA00009285"/>
    </source>
</evidence>
<feature type="domain" description="NTF2" evidence="7">
    <location>
        <begin position="134"/>
        <end position="166"/>
    </location>
</feature>
<evidence type="ECO:0000256" key="1">
    <source>
        <dbReference type="ARBA" id="ARBA00004123"/>
    </source>
</evidence>
<evidence type="ECO:0000313" key="8">
    <source>
        <dbReference type="Proteomes" id="UP000245341"/>
    </source>
</evidence>
<dbReference type="InterPro" id="IPR057125">
    <property type="entry name" value="NXF1/2/3/5-like_LRR"/>
</dbReference>
<dbReference type="Gene3D" id="3.10.450.50">
    <property type="match status" value="1"/>
</dbReference>
<organism evidence="8 9">
    <name type="scientific">Leptonychotes weddellii</name>
    <name type="common">Weddell seal</name>
    <name type="synonym">Otaria weddellii</name>
    <dbReference type="NCBI Taxonomy" id="9713"/>
    <lineage>
        <taxon>Eukaryota</taxon>
        <taxon>Metazoa</taxon>
        <taxon>Chordata</taxon>
        <taxon>Craniata</taxon>
        <taxon>Vertebrata</taxon>
        <taxon>Euteleostomi</taxon>
        <taxon>Mammalia</taxon>
        <taxon>Eutheria</taxon>
        <taxon>Laurasiatheria</taxon>
        <taxon>Carnivora</taxon>
        <taxon>Caniformia</taxon>
        <taxon>Pinnipedia</taxon>
        <taxon>Phocidae</taxon>
        <taxon>Monachinae</taxon>
        <taxon>Lobodontini</taxon>
        <taxon>Leptonychotes</taxon>
    </lineage>
</organism>